<gene>
    <name evidence="2" type="ORF">HNQ37_000757</name>
</gene>
<dbReference type="AlphaFoldDB" id="A0A841C827"/>
<keyword evidence="3" id="KW-1185">Reference proteome</keyword>
<organism evidence="2 3">
    <name type="scientific">Lactovum miscens</name>
    <dbReference type="NCBI Taxonomy" id="190387"/>
    <lineage>
        <taxon>Bacteria</taxon>
        <taxon>Bacillati</taxon>
        <taxon>Bacillota</taxon>
        <taxon>Bacilli</taxon>
        <taxon>Lactobacillales</taxon>
        <taxon>Streptococcaceae</taxon>
        <taxon>Lactovum</taxon>
    </lineage>
</organism>
<dbReference type="InterPro" id="IPR029060">
    <property type="entry name" value="PIN-like_dom_sf"/>
</dbReference>
<evidence type="ECO:0000259" key="1">
    <source>
        <dbReference type="Pfam" id="PF13470"/>
    </source>
</evidence>
<dbReference type="InterPro" id="IPR002716">
    <property type="entry name" value="PIN_dom"/>
</dbReference>
<name>A0A841C827_9LACT</name>
<evidence type="ECO:0000313" key="2">
    <source>
        <dbReference type="EMBL" id="MBB5887878.1"/>
    </source>
</evidence>
<sequence length="134" mass="15077">MNTDVALDFLTKNGEKTKEAQMMIRDSLRGRYELLITSETVSEINRLMLESGMTVGQAKECLSTLLNLINVIDTTEDDCQQALNYEDDVEFDNAMIVESARRNQCAAIVTRSEFSLKSIDLDLFSPKEFLALGI</sequence>
<evidence type="ECO:0000313" key="3">
    <source>
        <dbReference type="Proteomes" id="UP000562464"/>
    </source>
</evidence>
<proteinExistence type="predicted"/>
<dbReference type="Gene3D" id="3.40.50.1010">
    <property type="entry name" value="5'-nuclease"/>
    <property type="match status" value="1"/>
</dbReference>
<dbReference type="Proteomes" id="UP000562464">
    <property type="component" value="Unassembled WGS sequence"/>
</dbReference>
<reference evidence="2 3" key="1">
    <citation type="submission" date="2020-08" db="EMBL/GenBank/DDBJ databases">
        <title>Genomic Encyclopedia of Type Strains, Phase IV (KMG-IV): sequencing the most valuable type-strain genomes for metagenomic binning, comparative biology and taxonomic classification.</title>
        <authorList>
            <person name="Goeker M."/>
        </authorList>
    </citation>
    <scope>NUCLEOTIDE SEQUENCE [LARGE SCALE GENOMIC DNA]</scope>
    <source>
        <strain evidence="2 3">DSM 14925</strain>
    </source>
</reference>
<comment type="caution">
    <text evidence="2">The sequence shown here is derived from an EMBL/GenBank/DDBJ whole genome shotgun (WGS) entry which is preliminary data.</text>
</comment>
<feature type="domain" description="PIN" evidence="1">
    <location>
        <begin position="3"/>
        <end position="111"/>
    </location>
</feature>
<dbReference type="EMBL" id="JACHHV010000009">
    <property type="protein sequence ID" value="MBB5887878.1"/>
    <property type="molecule type" value="Genomic_DNA"/>
</dbReference>
<accession>A0A841C827</accession>
<dbReference type="Pfam" id="PF13470">
    <property type="entry name" value="PIN_3"/>
    <property type="match status" value="1"/>
</dbReference>
<dbReference type="RefSeq" id="WP_183539440.1">
    <property type="nucleotide sequence ID" value="NZ_DASWOY010000009.1"/>
</dbReference>
<protein>
    <submittedName>
        <fullName evidence="2">Putative nucleic acid-binding protein</fullName>
    </submittedName>
</protein>
<dbReference type="SUPFAM" id="SSF88723">
    <property type="entry name" value="PIN domain-like"/>
    <property type="match status" value="1"/>
</dbReference>